<keyword evidence="4" id="KW-1185">Reference proteome</keyword>
<dbReference type="InterPro" id="IPR005105">
    <property type="entry name" value="GlnD_Uridyltrans_N"/>
</dbReference>
<dbReference type="EMBL" id="JAUHTQ010000004">
    <property type="protein sequence ID" value="MDN4493428.1"/>
    <property type="molecule type" value="Genomic_DNA"/>
</dbReference>
<dbReference type="Pfam" id="PF10335">
    <property type="entry name" value="DUF294_C"/>
    <property type="match status" value="1"/>
</dbReference>
<comment type="caution">
    <text evidence="3">The sequence shown here is derived from an EMBL/GenBank/DDBJ whole genome shotgun (WGS) entry which is preliminary data.</text>
</comment>
<proteinExistence type="predicted"/>
<name>A0ABT8GPT7_9BACL</name>
<dbReference type="Pfam" id="PF03445">
    <property type="entry name" value="DUF294"/>
    <property type="match status" value="1"/>
</dbReference>
<gene>
    <name evidence="3" type="ORF">QYB95_07760</name>
</gene>
<feature type="domain" description="DUF294" evidence="2">
    <location>
        <begin position="180"/>
        <end position="315"/>
    </location>
</feature>
<sequence>MFFLETYESIKVWKDANISSFLADNVSLNTFHDQVMLKVLEVAKENMEEREVPCSFTWFITGSGGRLEQGLISDQDHGIIYEQSTPENDLYFKVLGEELSRGLDIAGYPYCTGYIMSSNPVWCKSYNDWKKQISKWMEDESWESIRYLQIFYDARVLYGKEDCIKQLKTDIHQYQKEHPLLLGRFMANVKHVKNAIGPMGQILVEQHGKYQGSINLKYVAFLPYVNSIRLLSIKEGLCETATLERMKELQKIAEYEGLLKSSYGNFSALMNYRLTLLHVNEYDDTHYLNVKDLTREQRKEIKGILKGGKKLHDAVIELVSDNE</sequence>
<evidence type="ECO:0000313" key="4">
    <source>
        <dbReference type="Proteomes" id="UP001172743"/>
    </source>
</evidence>
<organism evidence="3 4">
    <name type="scientific">Ureibacillus aquaedulcis</name>
    <dbReference type="NCBI Taxonomy" id="3058421"/>
    <lineage>
        <taxon>Bacteria</taxon>
        <taxon>Bacillati</taxon>
        <taxon>Bacillota</taxon>
        <taxon>Bacilli</taxon>
        <taxon>Bacillales</taxon>
        <taxon>Caryophanaceae</taxon>
        <taxon>Ureibacillus</taxon>
    </lineage>
</organism>
<protein>
    <submittedName>
        <fullName evidence="3">DUF294 nucleotidyltransferase-like domain-containing protein</fullName>
    </submittedName>
</protein>
<evidence type="ECO:0000313" key="3">
    <source>
        <dbReference type="EMBL" id="MDN4493428.1"/>
    </source>
</evidence>
<evidence type="ECO:0000259" key="1">
    <source>
        <dbReference type="Pfam" id="PF03445"/>
    </source>
</evidence>
<reference evidence="3" key="1">
    <citation type="submission" date="2023-07" db="EMBL/GenBank/DDBJ databases">
        <title>Ureibacillus sp. isolated from freshwater well.</title>
        <authorList>
            <person name="Kirdat K."/>
            <person name="Bhatt A."/>
            <person name="Teware R."/>
            <person name="Bhavsar Y."/>
            <person name="Yadav A."/>
        </authorList>
    </citation>
    <scope>NUCLEOTIDE SEQUENCE</scope>
    <source>
        <strain evidence="3">BA0131</strain>
    </source>
</reference>
<feature type="domain" description="Protein-PII uridylyltransferase N-terminal" evidence="1">
    <location>
        <begin position="28"/>
        <end position="140"/>
    </location>
</feature>
<evidence type="ECO:0000259" key="2">
    <source>
        <dbReference type="Pfam" id="PF10335"/>
    </source>
</evidence>
<dbReference type="Proteomes" id="UP001172743">
    <property type="component" value="Unassembled WGS sequence"/>
</dbReference>
<dbReference type="InterPro" id="IPR018821">
    <property type="entry name" value="DUF294_put_nucleoTrafse_sb-bd"/>
</dbReference>
<dbReference type="CDD" id="cd05401">
    <property type="entry name" value="NT_GlnE_GlnD_like"/>
    <property type="match status" value="1"/>
</dbReference>
<accession>A0ABT8GPT7</accession>